<dbReference type="GO" id="GO:0022857">
    <property type="term" value="F:transmembrane transporter activity"/>
    <property type="evidence" value="ECO:0007669"/>
    <property type="project" value="InterPro"/>
</dbReference>
<feature type="transmembrane region" description="Helical" evidence="4">
    <location>
        <begin position="452"/>
        <end position="470"/>
    </location>
</feature>
<dbReference type="PANTHER" id="PTHR11360">
    <property type="entry name" value="MONOCARBOXYLATE TRANSPORTER"/>
    <property type="match status" value="1"/>
</dbReference>
<protein>
    <recommendedName>
        <fullName evidence="5">Major facilitator superfamily (MFS) profile domain-containing protein</fullName>
    </recommendedName>
</protein>
<comment type="similarity">
    <text evidence="2">Belongs to the major facilitator superfamily. Monocarboxylate porter (TC 2.A.1.13) family.</text>
</comment>
<feature type="transmembrane region" description="Helical" evidence="4">
    <location>
        <begin position="417"/>
        <end position="440"/>
    </location>
</feature>
<feature type="transmembrane region" description="Helical" evidence="4">
    <location>
        <begin position="362"/>
        <end position="382"/>
    </location>
</feature>
<feature type="transmembrane region" description="Helical" evidence="4">
    <location>
        <begin position="334"/>
        <end position="356"/>
    </location>
</feature>
<organism evidence="6 7">
    <name type="scientific">Penicillium salamii</name>
    <dbReference type="NCBI Taxonomy" id="1612424"/>
    <lineage>
        <taxon>Eukaryota</taxon>
        <taxon>Fungi</taxon>
        <taxon>Dikarya</taxon>
        <taxon>Ascomycota</taxon>
        <taxon>Pezizomycotina</taxon>
        <taxon>Eurotiomycetes</taxon>
        <taxon>Eurotiomycetidae</taxon>
        <taxon>Eurotiales</taxon>
        <taxon>Aspergillaceae</taxon>
        <taxon>Penicillium</taxon>
    </lineage>
</organism>
<feature type="transmembrane region" description="Helical" evidence="4">
    <location>
        <begin position="265"/>
        <end position="285"/>
    </location>
</feature>
<dbReference type="InterPro" id="IPR036259">
    <property type="entry name" value="MFS_trans_sf"/>
</dbReference>
<dbReference type="CDD" id="cd17352">
    <property type="entry name" value="MFS_MCT_SLC16"/>
    <property type="match status" value="1"/>
</dbReference>
<dbReference type="InterPro" id="IPR020846">
    <property type="entry name" value="MFS_dom"/>
</dbReference>
<evidence type="ECO:0000313" key="7">
    <source>
        <dbReference type="Proteomes" id="UP001152592"/>
    </source>
</evidence>
<feature type="transmembrane region" description="Helical" evidence="4">
    <location>
        <begin position="234"/>
        <end position="253"/>
    </location>
</feature>
<dbReference type="Proteomes" id="UP001152592">
    <property type="component" value="Unassembled WGS sequence"/>
</dbReference>
<dbReference type="InterPro" id="IPR011701">
    <property type="entry name" value="MFS"/>
</dbReference>
<evidence type="ECO:0000256" key="2">
    <source>
        <dbReference type="ARBA" id="ARBA00006727"/>
    </source>
</evidence>
<feature type="compositionally biased region" description="Polar residues" evidence="3">
    <location>
        <begin position="37"/>
        <end position="55"/>
    </location>
</feature>
<feature type="region of interest" description="Disordered" evidence="3">
    <location>
        <begin position="1"/>
        <end position="22"/>
    </location>
</feature>
<accession>A0A9W4NUW5</accession>
<evidence type="ECO:0000256" key="3">
    <source>
        <dbReference type="SAM" id="MobiDB-lite"/>
    </source>
</evidence>
<keyword evidence="4" id="KW-0812">Transmembrane</keyword>
<feature type="transmembrane region" description="Helical" evidence="4">
    <location>
        <begin position="114"/>
        <end position="134"/>
    </location>
</feature>
<dbReference type="PROSITE" id="PS50850">
    <property type="entry name" value="MFS"/>
    <property type="match status" value="1"/>
</dbReference>
<feature type="transmembrane region" description="Helical" evidence="4">
    <location>
        <begin position="394"/>
        <end position="411"/>
    </location>
</feature>
<dbReference type="AlphaFoldDB" id="A0A9W4NUW5"/>
<dbReference type="PANTHER" id="PTHR11360:SF177">
    <property type="entry name" value="RIBOFLAVIN TRANSPORTER MCH5"/>
    <property type="match status" value="1"/>
</dbReference>
<gene>
    <name evidence="6" type="ORF">PSALAMII_LOCUS8877</name>
</gene>
<evidence type="ECO:0000256" key="4">
    <source>
        <dbReference type="SAM" id="Phobius"/>
    </source>
</evidence>
<feature type="transmembrane region" description="Helical" evidence="4">
    <location>
        <begin position="176"/>
        <end position="193"/>
    </location>
</feature>
<reference evidence="6" key="1">
    <citation type="submission" date="2021-07" db="EMBL/GenBank/DDBJ databases">
        <authorList>
            <person name="Branca A.L. A."/>
        </authorList>
    </citation>
    <scope>NUCLEOTIDE SEQUENCE</scope>
</reference>
<dbReference type="GO" id="GO:0016020">
    <property type="term" value="C:membrane"/>
    <property type="evidence" value="ECO:0007669"/>
    <property type="project" value="UniProtKB-SubCell"/>
</dbReference>
<dbReference type="Pfam" id="PF07690">
    <property type="entry name" value="MFS_1"/>
    <property type="match status" value="1"/>
</dbReference>
<dbReference type="SUPFAM" id="SSF103473">
    <property type="entry name" value="MFS general substrate transporter"/>
    <property type="match status" value="1"/>
</dbReference>
<evidence type="ECO:0000256" key="1">
    <source>
        <dbReference type="ARBA" id="ARBA00004141"/>
    </source>
</evidence>
<evidence type="ECO:0000313" key="6">
    <source>
        <dbReference type="EMBL" id="CAG8412818.1"/>
    </source>
</evidence>
<evidence type="ECO:0000259" key="5">
    <source>
        <dbReference type="PROSITE" id="PS50850"/>
    </source>
</evidence>
<sequence>MQANDYHDSPDDMKGSDGDFPLKDCSTLSLEIDMQKSAGTSVQEQGPWQSAATSVSDLPGRNANFDEEAPRSAFSVIEAPAELSTLTTHLTGHSIEDTFPDGGLRSWSVVVGSFFLLMSTFGVMNTTGILQSYLTTHQLSNYSPSAVGWIPGLFTFFGLSISVQVGPMFDRYGPRYILMFGTACYIAGLLLLAESYLYWHFVLTLGVLGGTGTAFLSTVALASVPQWFDRKAGLALGISMAGGGLGGAVFPFMLRGGFTRFGYKWTIRLLALVILMMCTVGIVLVKARLPKGRSKSTINLRAFKDARFTWLTLGMFGESLPLARHGGAITDEKIGLELNVFAGLGLYPTYVVMQGFSNNDSVYLLAVLSICSTIGRLVAGGVADRYGRINTQTALIVLGVFAVFVIWLPFGNTLPGLYMFSSIFGLASGSFLSLAPACIGQISKASEVGGRFGLTYSIVSIATLICIPTGGEMLDKVGKKAMVAYLGGVLIVALGLFIMARWACLSYRWRWHAKI</sequence>
<comment type="subcellular location">
    <subcellularLocation>
        <location evidence="1">Membrane</location>
        <topology evidence="1">Multi-pass membrane protein</topology>
    </subcellularLocation>
</comment>
<keyword evidence="4" id="KW-1133">Transmembrane helix</keyword>
<dbReference type="EMBL" id="CAJVPD010000270">
    <property type="protein sequence ID" value="CAG8412818.1"/>
    <property type="molecule type" value="Genomic_DNA"/>
</dbReference>
<feature type="domain" description="Major facilitator superfamily (MFS) profile" evidence="5">
    <location>
        <begin position="106"/>
        <end position="505"/>
    </location>
</feature>
<dbReference type="Gene3D" id="1.20.1250.20">
    <property type="entry name" value="MFS general substrate transporter like domains"/>
    <property type="match status" value="1"/>
</dbReference>
<feature type="transmembrane region" description="Helical" evidence="4">
    <location>
        <begin position="482"/>
        <end position="504"/>
    </location>
</feature>
<dbReference type="InterPro" id="IPR050327">
    <property type="entry name" value="Proton-linked_MCT"/>
</dbReference>
<feature type="transmembrane region" description="Helical" evidence="4">
    <location>
        <begin position="199"/>
        <end position="222"/>
    </location>
</feature>
<comment type="caution">
    <text evidence="6">The sequence shown here is derived from an EMBL/GenBank/DDBJ whole genome shotgun (WGS) entry which is preliminary data.</text>
</comment>
<proteinExistence type="inferred from homology"/>
<keyword evidence="4" id="KW-0472">Membrane</keyword>
<feature type="transmembrane region" description="Helical" evidence="4">
    <location>
        <begin position="146"/>
        <end position="169"/>
    </location>
</feature>
<dbReference type="OrthoDB" id="2563500at2759"/>
<name>A0A9W4NUW5_9EURO</name>
<feature type="region of interest" description="Disordered" evidence="3">
    <location>
        <begin position="36"/>
        <end position="55"/>
    </location>
</feature>